<protein>
    <submittedName>
        <fullName evidence="2">Uncharacterized protein</fullName>
    </submittedName>
</protein>
<accession>A0AA39PRJ9</accession>
<dbReference type="AlphaFoldDB" id="A0AA39PRJ9"/>
<feature type="transmembrane region" description="Helical" evidence="1">
    <location>
        <begin position="133"/>
        <end position="150"/>
    </location>
</feature>
<gene>
    <name evidence="2" type="ORF">EDD18DRAFT_1420251</name>
</gene>
<feature type="transmembrane region" description="Helical" evidence="1">
    <location>
        <begin position="108"/>
        <end position="127"/>
    </location>
</feature>
<keyword evidence="1" id="KW-0812">Transmembrane</keyword>
<keyword evidence="1" id="KW-1133">Transmembrane helix</keyword>
<evidence type="ECO:0000313" key="3">
    <source>
        <dbReference type="Proteomes" id="UP001175228"/>
    </source>
</evidence>
<comment type="caution">
    <text evidence="2">The sequence shown here is derived from an EMBL/GenBank/DDBJ whole genome shotgun (WGS) entry which is preliminary data.</text>
</comment>
<name>A0AA39PRJ9_9AGAR</name>
<organism evidence="2 3">
    <name type="scientific">Armillaria luteobubalina</name>
    <dbReference type="NCBI Taxonomy" id="153913"/>
    <lineage>
        <taxon>Eukaryota</taxon>
        <taxon>Fungi</taxon>
        <taxon>Dikarya</taxon>
        <taxon>Basidiomycota</taxon>
        <taxon>Agaricomycotina</taxon>
        <taxon>Agaricomycetes</taxon>
        <taxon>Agaricomycetidae</taxon>
        <taxon>Agaricales</taxon>
        <taxon>Marasmiineae</taxon>
        <taxon>Physalacriaceae</taxon>
        <taxon>Armillaria</taxon>
    </lineage>
</organism>
<reference evidence="2" key="1">
    <citation type="submission" date="2023-06" db="EMBL/GenBank/DDBJ databases">
        <authorList>
            <consortium name="Lawrence Berkeley National Laboratory"/>
            <person name="Ahrendt S."/>
            <person name="Sahu N."/>
            <person name="Indic B."/>
            <person name="Wong-Bajracharya J."/>
            <person name="Merenyi Z."/>
            <person name="Ke H.-M."/>
            <person name="Monk M."/>
            <person name="Kocsube S."/>
            <person name="Drula E."/>
            <person name="Lipzen A."/>
            <person name="Balint B."/>
            <person name="Henrissat B."/>
            <person name="Andreopoulos B."/>
            <person name="Martin F.M."/>
            <person name="Harder C.B."/>
            <person name="Rigling D."/>
            <person name="Ford K.L."/>
            <person name="Foster G.D."/>
            <person name="Pangilinan J."/>
            <person name="Papanicolaou A."/>
            <person name="Barry K."/>
            <person name="LaButti K."/>
            <person name="Viragh M."/>
            <person name="Koriabine M."/>
            <person name="Yan M."/>
            <person name="Riley R."/>
            <person name="Champramary S."/>
            <person name="Plett K.L."/>
            <person name="Tsai I.J."/>
            <person name="Slot J."/>
            <person name="Sipos G."/>
            <person name="Plett J."/>
            <person name="Nagy L.G."/>
            <person name="Grigoriev I.V."/>
        </authorList>
    </citation>
    <scope>NUCLEOTIDE SEQUENCE</scope>
    <source>
        <strain evidence="2">HWK02</strain>
    </source>
</reference>
<sequence length="197" mass="21783">MSRKSFISNRVTLEAAGLVALADLFTVAMRTALTGAASYLDALVLAPELYQQQTADERTLPLDTSKQLVPLASWSPPGYPQSCHSIVHYPQPIAPLQSFIAADNSVTLFYALCPAWTITMFVLLGAIEDWQGFGVLRMLVLATLIDVVVIERRSHMGWKGTHEISQGDLLILLSQDRWMRLQELADDLKAVTAGQWL</sequence>
<keyword evidence="3" id="KW-1185">Reference proteome</keyword>
<evidence type="ECO:0000256" key="1">
    <source>
        <dbReference type="SAM" id="Phobius"/>
    </source>
</evidence>
<evidence type="ECO:0000313" key="2">
    <source>
        <dbReference type="EMBL" id="KAK0488374.1"/>
    </source>
</evidence>
<proteinExistence type="predicted"/>
<dbReference type="EMBL" id="JAUEPU010000039">
    <property type="protein sequence ID" value="KAK0488374.1"/>
    <property type="molecule type" value="Genomic_DNA"/>
</dbReference>
<dbReference type="Proteomes" id="UP001175228">
    <property type="component" value="Unassembled WGS sequence"/>
</dbReference>
<keyword evidence="1" id="KW-0472">Membrane</keyword>